<accession>A0A4S2MTL5</accession>
<dbReference type="AlphaFoldDB" id="A0A4S2MTL5"/>
<evidence type="ECO:0000313" key="3">
    <source>
        <dbReference type="Proteomes" id="UP000298138"/>
    </source>
</evidence>
<dbReference type="Proteomes" id="UP000298138">
    <property type="component" value="Unassembled WGS sequence"/>
</dbReference>
<evidence type="ECO:0000313" key="2">
    <source>
        <dbReference type="EMBL" id="TGZ79869.1"/>
    </source>
</evidence>
<proteinExistence type="predicted"/>
<gene>
    <name evidence="2" type="ORF">EX30DRAFT_341967</name>
</gene>
<feature type="region of interest" description="Disordered" evidence="1">
    <location>
        <begin position="1"/>
        <end position="37"/>
    </location>
</feature>
<reference evidence="2 3" key="1">
    <citation type="submission" date="2019-04" db="EMBL/GenBank/DDBJ databases">
        <title>Comparative genomics and transcriptomics to analyze fruiting body development in filamentous ascomycetes.</title>
        <authorList>
            <consortium name="DOE Joint Genome Institute"/>
            <person name="Lutkenhaus R."/>
            <person name="Traeger S."/>
            <person name="Breuer J."/>
            <person name="Kuo A."/>
            <person name="Lipzen A."/>
            <person name="Pangilinan J."/>
            <person name="Dilworth D."/>
            <person name="Sandor L."/>
            <person name="Poggeler S."/>
            <person name="Barry K."/>
            <person name="Grigoriev I.V."/>
            <person name="Nowrousian M."/>
        </authorList>
    </citation>
    <scope>NUCLEOTIDE SEQUENCE [LARGE SCALE GENOMIC DNA]</scope>
    <source>
        <strain evidence="2 3">CBS 389.68</strain>
    </source>
</reference>
<dbReference type="InParanoid" id="A0A4S2MTL5"/>
<name>A0A4S2MTL5_9PEZI</name>
<organism evidence="2 3">
    <name type="scientific">Ascodesmis nigricans</name>
    <dbReference type="NCBI Taxonomy" id="341454"/>
    <lineage>
        <taxon>Eukaryota</taxon>
        <taxon>Fungi</taxon>
        <taxon>Dikarya</taxon>
        <taxon>Ascomycota</taxon>
        <taxon>Pezizomycotina</taxon>
        <taxon>Pezizomycetes</taxon>
        <taxon>Pezizales</taxon>
        <taxon>Ascodesmidaceae</taxon>
        <taxon>Ascodesmis</taxon>
    </lineage>
</organism>
<protein>
    <submittedName>
        <fullName evidence="2">Uncharacterized protein</fullName>
    </submittedName>
</protein>
<sequence>MGTGAGGTLIIINPGTAHRHGHGHGDAQRHRGSLGTEKTYTDGDAFWGNKVIPCQAPATC</sequence>
<evidence type="ECO:0000256" key="1">
    <source>
        <dbReference type="SAM" id="MobiDB-lite"/>
    </source>
</evidence>
<keyword evidence="3" id="KW-1185">Reference proteome</keyword>
<dbReference type="EMBL" id="ML220128">
    <property type="protein sequence ID" value="TGZ79869.1"/>
    <property type="molecule type" value="Genomic_DNA"/>
</dbReference>